<dbReference type="PIRSF" id="PIRSF036158">
    <property type="entry name" value="UCP036158_MarR"/>
    <property type="match status" value="1"/>
</dbReference>
<dbReference type="EMBL" id="JACIEN010000003">
    <property type="protein sequence ID" value="MBB4018045.1"/>
    <property type="molecule type" value="Genomic_DNA"/>
</dbReference>
<gene>
    <name evidence="2" type="ORF">GGR16_003079</name>
</gene>
<name>A0A840BXG9_9HYPH</name>
<protein>
    <submittedName>
        <fullName evidence="2">Putative MarR family transcription regulator</fullName>
    </submittedName>
</protein>
<evidence type="ECO:0000259" key="1">
    <source>
        <dbReference type="Pfam" id="PF13463"/>
    </source>
</evidence>
<evidence type="ECO:0000313" key="3">
    <source>
        <dbReference type="Proteomes" id="UP000577362"/>
    </source>
</evidence>
<sequence>MTKNSTDSAPAEARDLPVLGPIVSSAHLASGALPALSEFEFGLILVSHAFHRWMVRGMAAAGVPDLSPLDVLVLHSVNHRGKGKKLADICLVLNVEDTHLVTYAVKKLERLKLVKSGRTGKEKTVAVTPEGEAACLRYRAIREQLLVRAVRGLGLDEGALSQIASNMRALSGHYDQAARSAASL</sequence>
<dbReference type="Proteomes" id="UP000577362">
    <property type="component" value="Unassembled WGS sequence"/>
</dbReference>
<dbReference type="RefSeq" id="WP_019400368.1">
    <property type="nucleotide sequence ID" value="NZ_JACIEN010000003.1"/>
</dbReference>
<dbReference type="InterPro" id="IPR000835">
    <property type="entry name" value="HTH_MarR-typ"/>
</dbReference>
<accession>A0A840BXG9</accession>
<dbReference type="InterPro" id="IPR036390">
    <property type="entry name" value="WH_DNA-bd_sf"/>
</dbReference>
<dbReference type="Gene3D" id="1.10.10.10">
    <property type="entry name" value="Winged helix-like DNA-binding domain superfamily/Winged helix DNA-binding domain"/>
    <property type="match status" value="1"/>
</dbReference>
<dbReference type="Pfam" id="PF13463">
    <property type="entry name" value="HTH_27"/>
    <property type="match status" value="1"/>
</dbReference>
<keyword evidence="3" id="KW-1185">Reference proteome</keyword>
<dbReference type="SUPFAM" id="SSF46785">
    <property type="entry name" value="Winged helix' DNA-binding domain"/>
    <property type="match status" value="1"/>
</dbReference>
<organism evidence="2 3">
    <name type="scientific">Chelatococcus caeni</name>
    <dbReference type="NCBI Taxonomy" id="1348468"/>
    <lineage>
        <taxon>Bacteria</taxon>
        <taxon>Pseudomonadati</taxon>
        <taxon>Pseudomonadota</taxon>
        <taxon>Alphaproteobacteria</taxon>
        <taxon>Hyphomicrobiales</taxon>
        <taxon>Chelatococcaceae</taxon>
        <taxon>Chelatococcus</taxon>
    </lineage>
</organism>
<reference evidence="2 3" key="1">
    <citation type="submission" date="2020-08" db="EMBL/GenBank/DDBJ databases">
        <title>Genomic Encyclopedia of Type Strains, Phase IV (KMG-IV): sequencing the most valuable type-strain genomes for metagenomic binning, comparative biology and taxonomic classification.</title>
        <authorList>
            <person name="Goeker M."/>
        </authorList>
    </citation>
    <scope>NUCLEOTIDE SEQUENCE [LARGE SCALE GENOMIC DNA]</scope>
    <source>
        <strain evidence="2 3">DSM 103737</strain>
    </source>
</reference>
<feature type="domain" description="HTH marR-type" evidence="1">
    <location>
        <begin position="66"/>
        <end position="131"/>
    </location>
</feature>
<dbReference type="GO" id="GO:0003700">
    <property type="term" value="F:DNA-binding transcription factor activity"/>
    <property type="evidence" value="ECO:0007669"/>
    <property type="project" value="InterPro"/>
</dbReference>
<evidence type="ECO:0000313" key="2">
    <source>
        <dbReference type="EMBL" id="MBB4018045.1"/>
    </source>
</evidence>
<comment type="caution">
    <text evidence="2">The sequence shown here is derived from an EMBL/GenBank/DDBJ whole genome shotgun (WGS) entry which is preliminary data.</text>
</comment>
<dbReference type="InterPro" id="IPR014601">
    <property type="entry name" value="Trans_reg_MarR_HTH"/>
</dbReference>
<dbReference type="AlphaFoldDB" id="A0A840BXG9"/>
<proteinExistence type="predicted"/>
<dbReference type="InterPro" id="IPR036388">
    <property type="entry name" value="WH-like_DNA-bd_sf"/>
</dbReference>